<organism evidence="3 4">
    <name type="scientific">Promethearchaeum syntrophicum</name>
    <dbReference type="NCBI Taxonomy" id="2594042"/>
    <lineage>
        <taxon>Archaea</taxon>
        <taxon>Promethearchaeati</taxon>
        <taxon>Promethearchaeota</taxon>
        <taxon>Promethearchaeia</taxon>
        <taxon>Promethearchaeales</taxon>
        <taxon>Promethearchaeaceae</taxon>
        <taxon>Promethearchaeum</taxon>
    </lineage>
</organism>
<reference evidence="3 4" key="1">
    <citation type="journal article" date="2020" name="Nature">
        <title>Isolation of an archaeon at the prokaryote-eukaryote interface.</title>
        <authorList>
            <person name="Imachi H."/>
            <person name="Nobu M.K."/>
            <person name="Nakahara N."/>
            <person name="Morono Y."/>
            <person name="Ogawara M."/>
            <person name="Takaki Y."/>
            <person name="Takano Y."/>
            <person name="Uematsu K."/>
            <person name="Ikuta T."/>
            <person name="Ito M."/>
            <person name="Matsui Y."/>
            <person name="Miyazaki M."/>
            <person name="Murata K."/>
            <person name="Saito Y."/>
            <person name="Sakai S."/>
            <person name="Song C."/>
            <person name="Tasumi E."/>
            <person name="Yamanaka Y."/>
            <person name="Yamaguchi T."/>
            <person name="Kamagata Y."/>
            <person name="Tamaki H."/>
            <person name="Takai K."/>
        </authorList>
    </citation>
    <scope>NUCLEOTIDE SEQUENCE [LARGE SCALE GENOMIC DNA]</scope>
    <source>
        <strain evidence="3 4">MK-D1</strain>
    </source>
</reference>
<dbReference type="GO" id="GO:0004175">
    <property type="term" value="F:endopeptidase activity"/>
    <property type="evidence" value="ECO:0007669"/>
    <property type="project" value="UniProtKB-ARBA"/>
</dbReference>
<dbReference type="GO" id="GO:0080120">
    <property type="term" value="P:CAAX-box protein maturation"/>
    <property type="evidence" value="ECO:0007669"/>
    <property type="project" value="UniProtKB-ARBA"/>
</dbReference>
<feature type="transmembrane region" description="Helical" evidence="1">
    <location>
        <begin position="199"/>
        <end position="218"/>
    </location>
</feature>
<dbReference type="Proteomes" id="UP000321408">
    <property type="component" value="Chromosome"/>
</dbReference>
<feature type="transmembrane region" description="Helical" evidence="1">
    <location>
        <begin position="255"/>
        <end position="275"/>
    </location>
</feature>
<dbReference type="GO" id="GO:0006508">
    <property type="term" value="P:proteolysis"/>
    <property type="evidence" value="ECO:0007669"/>
    <property type="project" value="UniProtKB-KW"/>
</dbReference>
<evidence type="ECO:0000259" key="2">
    <source>
        <dbReference type="Pfam" id="PF02517"/>
    </source>
</evidence>
<reference evidence="3 4" key="2">
    <citation type="journal article" date="2024" name="Int. J. Syst. Evol. Microbiol.">
        <title>Promethearchaeum syntrophicum gen. nov., sp. nov., an anaerobic, obligately syntrophic archaeon, the first isolate of the lineage 'Asgard' archaea, and proposal of the new archaeal phylum Promethearchaeota phyl. nov. and kingdom Promethearchaeati regn. nov.</title>
        <authorList>
            <person name="Imachi H."/>
            <person name="Nobu M.K."/>
            <person name="Kato S."/>
            <person name="Takaki Y."/>
            <person name="Miyazaki M."/>
            <person name="Miyata M."/>
            <person name="Ogawara M."/>
            <person name="Saito Y."/>
            <person name="Sakai S."/>
            <person name="Tahara Y.O."/>
            <person name="Takano Y."/>
            <person name="Tasumi E."/>
            <person name="Uematsu K."/>
            <person name="Yoshimura T."/>
            <person name="Itoh T."/>
            <person name="Ohkuma M."/>
            <person name="Takai K."/>
        </authorList>
    </citation>
    <scope>NUCLEOTIDE SEQUENCE [LARGE SCALE GENOMIC DNA]</scope>
    <source>
        <strain evidence="3 4">MK-D1</strain>
    </source>
</reference>
<keyword evidence="1" id="KW-0472">Membrane</keyword>
<gene>
    <name evidence="3" type="ORF">DSAG12_02743</name>
</gene>
<dbReference type="AlphaFoldDB" id="A0A5B9DDS1"/>
<name>A0A5B9DDS1_9ARCH</name>
<keyword evidence="1" id="KW-1133">Transmembrane helix</keyword>
<keyword evidence="1" id="KW-0812">Transmembrane</keyword>
<evidence type="ECO:0000256" key="1">
    <source>
        <dbReference type="SAM" id="Phobius"/>
    </source>
</evidence>
<dbReference type="GeneID" id="41330722"/>
<proteinExistence type="predicted"/>
<sequence>MDTNANDYHLKDINSSILQTSSQERNGVESENIEKVEISIAIKILDGIIVLFLGIFIPKLAFFISDILFEFGTSAWDFTHHILQLAFALLVISLPIWKKSLKEFGLNFKNWRWALRTVLEFIIIYIVALSIGTLITQIISGWPPIIQHERNLNDYLRTISFSGTMPGLSEEIVFRAMVLGILSRHWSGKFKIGKTEITFSNFFAAVIFSAAHIGFTLFPFQITYFNLMQICFSMGLGLFYGVLLERSKSLLGPMIAHNASDIIAVTIYYVITLVFM</sequence>
<keyword evidence="4" id="KW-1185">Reference proteome</keyword>
<dbReference type="EMBL" id="CP042905">
    <property type="protein sequence ID" value="QEE16913.1"/>
    <property type="molecule type" value="Genomic_DNA"/>
</dbReference>
<accession>A0A5B9DDS1</accession>
<protein>
    <submittedName>
        <fullName evidence="3">Lysostaphin resistance A-like protein</fullName>
    </submittedName>
</protein>
<dbReference type="InterPro" id="IPR003675">
    <property type="entry name" value="Rce1/LyrA-like_dom"/>
</dbReference>
<evidence type="ECO:0000313" key="4">
    <source>
        <dbReference type="Proteomes" id="UP000321408"/>
    </source>
</evidence>
<dbReference type="KEGG" id="psyt:DSAG12_02743"/>
<feature type="domain" description="CAAX prenyl protease 2/Lysostaphin resistance protein A-like" evidence="2">
    <location>
        <begin position="161"/>
        <end position="262"/>
    </location>
</feature>
<feature type="transmembrane region" description="Helical" evidence="1">
    <location>
        <begin position="81"/>
        <end position="97"/>
    </location>
</feature>
<dbReference type="RefSeq" id="WP_147663837.1">
    <property type="nucleotide sequence ID" value="NZ_CP042905.2"/>
</dbReference>
<feature type="transmembrane region" description="Helical" evidence="1">
    <location>
        <begin position="224"/>
        <end position="243"/>
    </location>
</feature>
<feature type="transmembrane region" description="Helical" evidence="1">
    <location>
        <begin position="48"/>
        <end position="69"/>
    </location>
</feature>
<dbReference type="Pfam" id="PF02517">
    <property type="entry name" value="Rce1-like"/>
    <property type="match status" value="1"/>
</dbReference>
<feature type="transmembrane region" description="Helical" evidence="1">
    <location>
        <begin position="118"/>
        <end position="139"/>
    </location>
</feature>
<evidence type="ECO:0000313" key="3">
    <source>
        <dbReference type="EMBL" id="QEE16913.1"/>
    </source>
</evidence>